<evidence type="ECO:0000256" key="6">
    <source>
        <dbReference type="ARBA" id="ARBA00023040"/>
    </source>
</evidence>
<proteinExistence type="inferred from homology"/>
<dbReference type="Proteomes" id="UP001558652">
    <property type="component" value="Unassembled WGS sequence"/>
</dbReference>
<dbReference type="SUPFAM" id="SSF81321">
    <property type="entry name" value="Family A G protein-coupled receptor-like"/>
    <property type="match status" value="1"/>
</dbReference>
<feature type="domain" description="G-protein coupled receptors family 1 profile" evidence="12">
    <location>
        <begin position="1"/>
        <end position="250"/>
    </location>
</feature>
<comment type="similarity">
    <text evidence="2 10">Belongs to the G-protein coupled receptor 1 family.</text>
</comment>
<evidence type="ECO:0000256" key="10">
    <source>
        <dbReference type="RuleBase" id="RU000688"/>
    </source>
</evidence>
<dbReference type="GO" id="GO:0005886">
    <property type="term" value="C:plasma membrane"/>
    <property type="evidence" value="ECO:0007669"/>
    <property type="project" value="UniProtKB-SubCell"/>
</dbReference>
<dbReference type="Gene3D" id="1.20.1070.10">
    <property type="entry name" value="Rhodopsin 7-helix transmembrane proteins"/>
    <property type="match status" value="1"/>
</dbReference>
<organism evidence="13 14">
    <name type="scientific">Ranatra chinensis</name>
    <dbReference type="NCBI Taxonomy" id="642074"/>
    <lineage>
        <taxon>Eukaryota</taxon>
        <taxon>Metazoa</taxon>
        <taxon>Ecdysozoa</taxon>
        <taxon>Arthropoda</taxon>
        <taxon>Hexapoda</taxon>
        <taxon>Insecta</taxon>
        <taxon>Pterygota</taxon>
        <taxon>Neoptera</taxon>
        <taxon>Paraneoptera</taxon>
        <taxon>Hemiptera</taxon>
        <taxon>Heteroptera</taxon>
        <taxon>Panheteroptera</taxon>
        <taxon>Nepomorpha</taxon>
        <taxon>Nepidae</taxon>
        <taxon>Ranatrinae</taxon>
        <taxon>Ranatra</taxon>
    </lineage>
</organism>
<feature type="transmembrane region" description="Helical" evidence="11">
    <location>
        <begin position="7"/>
        <end position="28"/>
    </location>
</feature>
<dbReference type="PANTHER" id="PTHR46925:SF2">
    <property type="entry name" value="G-PROTEIN COUPLED RECEPTOR TKR-1-RELATED"/>
    <property type="match status" value="1"/>
</dbReference>
<evidence type="ECO:0000313" key="13">
    <source>
        <dbReference type="EMBL" id="KAL1117622.1"/>
    </source>
</evidence>
<keyword evidence="5 11" id="KW-1133">Transmembrane helix</keyword>
<dbReference type="EMBL" id="JBFDAA010000015">
    <property type="protein sequence ID" value="KAL1117622.1"/>
    <property type="molecule type" value="Genomic_DNA"/>
</dbReference>
<dbReference type="PRINTS" id="PR00237">
    <property type="entry name" value="GPCRRHODOPSN"/>
</dbReference>
<feature type="transmembrane region" description="Helical" evidence="11">
    <location>
        <begin position="48"/>
        <end position="66"/>
    </location>
</feature>
<dbReference type="GO" id="GO:0004930">
    <property type="term" value="F:G protein-coupled receptor activity"/>
    <property type="evidence" value="ECO:0007669"/>
    <property type="project" value="UniProtKB-KW"/>
</dbReference>
<gene>
    <name evidence="13" type="ORF">AAG570_003937</name>
</gene>
<evidence type="ECO:0000256" key="8">
    <source>
        <dbReference type="ARBA" id="ARBA00023170"/>
    </source>
</evidence>
<evidence type="ECO:0000313" key="14">
    <source>
        <dbReference type="Proteomes" id="UP001558652"/>
    </source>
</evidence>
<sequence>MRTVTNYFLVNLSLADLLMSLFNCAFNFVYMVNNDWYFGRSYCTVNNFIANVTVSASVFTLMSITIDRYLAIVRPLKPRITKCKAQFTILIIWSSSLILAIPCLLYSTTITYKRFRQNEQTACIMVWPDGQPMVSQMDYLYTIVLFLTTYLIPMTAMVCCYASMARHLWGSLSIGELTTCQQECIRAKRKVVRMFLVVVSVFGVCWLPYHSYFIYTYHKKEFVYSKYVQHLYLGFYWLAMANAMMNPLIYYCMNTR</sequence>
<reference evidence="13 14" key="1">
    <citation type="submission" date="2024-07" db="EMBL/GenBank/DDBJ databases">
        <title>Chromosome-level genome assembly of the water stick insect Ranatra chinensis (Heteroptera: Nepidae).</title>
        <authorList>
            <person name="Liu X."/>
        </authorList>
    </citation>
    <scope>NUCLEOTIDE SEQUENCE [LARGE SCALE GENOMIC DNA]</scope>
    <source>
        <strain evidence="13">Cailab_2021Rc</strain>
        <tissue evidence="13">Muscle</tissue>
    </source>
</reference>
<comment type="subcellular location">
    <subcellularLocation>
        <location evidence="1">Cell membrane</location>
        <topology evidence="1">Multi-pass membrane protein</topology>
    </subcellularLocation>
</comment>
<keyword evidence="8 10" id="KW-0675">Receptor</keyword>
<keyword evidence="14" id="KW-1185">Reference proteome</keyword>
<evidence type="ECO:0000256" key="4">
    <source>
        <dbReference type="ARBA" id="ARBA00022692"/>
    </source>
</evidence>
<keyword evidence="6 10" id="KW-0297">G-protein coupled receptor</keyword>
<evidence type="ECO:0000256" key="9">
    <source>
        <dbReference type="ARBA" id="ARBA00023224"/>
    </source>
</evidence>
<keyword evidence="9 10" id="KW-0807">Transducer</keyword>
<feature type="transmembrane region" description="Helical" evidence="11">
    <location>
        <begin position="87"/>
        <end position="107"/>
    </location>
</feature>
<feature type="transmembrane region" description="Helical" evidence="11">
    <location>
        <begin position="195"/>
        <end position="215"/>
    </location>
</feature>
<dbReference type="PROSITE" id="PS00237">
    <property type="entry name" value="G_PROTEIN_RECEP_F1_1"/>
    <property type="match status" value="1"/>
</dbReference>
<keyword evidence="7 11" id="KW-0472">Membrane</keyword>
<feature type="transmembrane region" description="Helical" evidence="11">
    <location>
        <begin position="139"/>
        <end position="162"/>
    </location>
</feature>
<evidence type="ECO:0000256" key="2">
    <source>
        <dbReference type="ARBA" id="ARBA00010663"/>
    </source>
</evidence>
<evidence type="ECO:0000256" key="1">
    <source>
        <dbReference type="ARBA" id="ARBA00004651"/>
    </source>
</evidence>
<accession>A0ABD0Y2C1</accession>
<dbReference type="InterPro" id="IPR001681">
    <property type="entry name" value="Neurokn_rcpt"/>
</dbReference>
<dbReference type="InterPro" id="IPR000276">
    <property type="entry name" value="GPCR_Rhodpsn"/>
</dbReference>
<dbReference type="Pfam" id="PF00001">
    <property type="entry name" value="7tm_1"/>
    <property type="match status" value="1"/>
</dbReference>
<evidence type="ECO:0000256" key="11">
    <source>
        <dbReference type="SAM" id="Phobius"/>
    </source>
</evidence>
<keyword evidence="4 10" id="KW-0812">Transmembrane</keyword>
<protein>
    <recommendedName>
        <fullName evidence="12">G-protein coupled receptors family 1 profile domain-containing protein</fullName>
    </recommendedName>
</protein>
<evidence type="ECO:0000259" key="12">
    <source>
        <dbReference type="PROSITE" id="PS50262"/>
    </source>
</evidence>
<dbReference type="AlphaFoldDB" id="A0ABD0Y2C1"/>
<evidence type="ECO:0000256" key="3">
    <source>
        <dbReference type="ARBA" id="ARBA00022475"/>
    </source>
</evidence>
<comment type="caution">
    <text evidence="13">The sequence shown here is derived from an EMBL/GenBank/DDBJ whole genome shotgun (WGS) entry which is preliminary data.</text>
</comment>
<evidence type="ECO:0000256" key="5">
    <source>
        <dbReference type="ARBA" id="ARBA00022989"/>
    </source>
</evidence>
<keyword evidence="3" id="KW-1003">Cell membrane</keyword>
<dbReference type="PANTHER" id="PTHR46925">
    <property type="entry name" value="G-PROTEIN COUPLED RECEPTOR TKR-1-RELATED"/>
    <property type="match status" value="1"/>
</dbReference>
<feature type="transmembrane region" description="Helical" evidence="11">
    <location>
        <begin position="235"/>
        <end position="253"/>
    </location>
</feature>
<dbReference type="PROSITE" id="PS50262">
    <property type="entry name" value="G_PROTEIN_RECEP_F1_2"/>
    <property type="match status" value="1"/>
</dbReference>
<dbReference type="InterPro" id="IPR017452">
    <property type="entry name" value="GPCR_Rhodpsn_7TM"/>
</dbReference>
<evidence type="ECO:0000256" key="7">
    <source>
        <dbReference type="ARBA" id="ARBA00023136"/>
    </source>
</evidence>
<name>A0ABD0Y2C1_9HEMI</name>